<feature type="compositionally biased region" description="Basic and acidic residues" evidence="1">
    <location>
        <begin position="63"/>
        <end position="81"/>
    </location>
</feature>
<feature type="compositionally biased region" description="Basic residues" evidence="1">
    <location>
        <begin position="95"/>
        <end position="116"/>
    </location>
</feature>
<feature type="region of interest" description="Disordered" evidence="1">
    <location>
        <begin position="28"/>
        <end position="133"/>
    </location>
</feature>
<reference evidence="2" key="1">
    <citation type="submission" date="2014-09" db="EMBL/GenBank/DDBJ databases">
        <title>Genome sequence of the luminous mushroom Mycena chlorophos for searching fungal bioluminescence genes.</title>
        <authorList>
            <person name="Tanaka Y."/>
            <person name="Kasuga D."/>
            <person name="Oba Y."/>
            <person name="Hase S."/>
            <person name="Sato K."/>
            <person name="Oba Y."/>
            <person name="Sakakibara Y."/>
        </authorList>
    </citation>
    <scope>NUCLEOTIDE SEQUENCE</scope>
</reference>
<dbReference type="EMBL" id="DF849044">
    <property type="protein sequence ID" value="GAT55585.1"/>
    <property type="molecule type" value="Genomic_DNA"/>
</dbReference>
<dbReference type="Proteomes" id="UP000815677">
    <property type="component" value="Unassembled WGS sequence"/>
</dbReference>
<organism evidence="2 3">
    <name type="scientific">Mycena chlorophos</name>
    <name type="common">Agaric fungus</name>
    <name type="synonym">Agaricus chlorophos</name>
    <dbReference type="NCBI Taxonomy" id="658473"/>
    <lineage>
        <taxon>Eukaryota</taxon>
        <taxon>Fungi</taxon>
        <taxon>Dikarya</taxon>
        <taxon>Basidiomycota</taxon>
        <taxon>Agaricomycotina</taxon>
        <taxon>Agaricomycetes</taxon>
        <taxon>Agaricomycetidae</taxon>
        <taxon>Agaricales</taxon>
        <taxon>Marasmiineae</taxon>
        <taxon>Mycenaceae</taxon>
        <taxon>Mycena</taxon>
    </lineage>
</organism>
<evidence type="ECO:0000313" key="3">
    <source>
        <dbReference type="Proteomes" id="UP000815677"/>
    </source>
</evidence>
<protein>
    <submittedName>
        <fullName evidence="2">Uncharacterized protein</fullName>
    </submittedName>
</protein>
<gene>
    <name evidence="2" type="ORF">MCHLO_12332</name>
</gene>
<accession>A0ABQ0LWY3</accession>
<evidence type="ECO:0000313" key="2">
    <source>
        <dbReference type="EMBL" id="GAT55585.1"/>
    </source>
</evidence>
<feature type="compositionally biased region" description="Polar residues" evidence="1">
    <location>
        <begin position="124"/>
        <end position="133"/>
    </location>
</feature>
<sequence length="147" mass="16288">MRFLTGGKCVSGRQGAVRGVLWRRIKRGRLSGTGRGGSAKAGAPSRLATRRGQGMVAPIPLRDSAEKQHEYGRTPDNREAPSVRLAEPVDEQKPHNAHSQRKTRQKRKGPSIRRRLRDIEQRSAEWTVQGSSVRDLSFRAVGAKAVE</sequence>
<keyword evidence="3" id="KW-1185">Reference proteome</keyword>
<proteinExistence type="predicted"/>
<name>A0ABQ0LWY3_MYCCL</name>
<evidence type="ECO:0000256" key="1">
    <source>
        <dbReference type="SAM" id="MobiDB-lite"/>
    </source>
</evidence>